<sequence>DERIEVIPNGFDTSRFYPNPSMRRDIRREIRVDANTLVFGLVGRYDPHKDHEGFIAAISEYTCADPRSDAKFVFCGLQMNEDNKAIVAAIRSRNLQDKIRLIGAHSNIEDYYQAFDVVVSSSTSEG</sequence>
<dbReference type="SUPFAM" id="SSF53756">
    <property type="entry name" value="UDP-Glycosyltransferase/glycogen phosphorylase"/>
    <property type="match status" value="1"/>
</dbReference>
<evidence type="ECO:0000313" key="2">
    <source>
        <dbReference type="EMBL" id="GAH10613.1"/>
    </source>
</evidence>
<feature type="non-terminal residue" evidence="2">
    <location>
        <position position="126"/>
    </location>
</feature>
<proteinExistence type="predicted"/>
<dbReference type="AlphaFoldDB" id="X1EPQ0"/>
<accession>X1EPQ0</accession>
<feature type="domain" description="Glycosyl transferase family 1" evidence="1">
    <location>
        <begin position="23"/>
        <end position="126"/>
    </location>
</feature>
<organism evidence="2">
    <name type="scientific">marine sediment metagenome</name>
    <dbReference type="NCBI Taxonomy" id="412755"/>
    <lineage>
        <taxon>unclassified sequences</taxon>
        <taxon>metagenomes</taxon>
        <taxon>ecological metagenomes</taxon>
    </lineage>
</organism>
<evidence type="ECO:0000259" key="1">
    <source>
        <dbReference type="Pfam" id="PF00534"/>
    </source>
</evidence>
<reference evidence="2" key="1">
    <citation type="journal article" date="2014" name="Front. Microbiol.">
        <title>High frequency of phylogenetically diverse reductive dehalogenase-homologous genes in deep subseafloor sedimentary metagenomes.</title>
        <authorList>
            <person name="Kawai M."/>
            <person name="Futagami T."/>
            <person name="Toyoda A."/>
            <person name="Takaki Y."/>
            <person name="Nishi S."/>
            <person name="Hori S."/>
            <person name="Arai W."/>
            <person name="Tsubouchi T."/>
            <person name="Morono Y."/>
            <person name="Uchiyama I."/>
            <person name="Ito T."/>
            <person name="Fujiyama A."/>
            <person name="Inagaki F."/>
            <person name="Takami H."/>
        </authorList>
    </citation>
    <scope>NUCLEOTIDE SEQUENCE</scope>
    <source>
        <strain evidence="2">Expedition CK06-06</strain>
    </source>
</reference>
<dbReference type="InterPro" id="IPR001296">
    <property type="entry name" value="Glyco_trans_1"/>
</dbReference>
<gene>
    <name evidence="2" type="ORF">S01H4_64459</name>
</gene>
<dbReference type="PANTHER" id="PTHR12526">
    <property type="entry name" value="GLYCOSYLTRANSFERASE"/>
    <property type="match status" value="1"/>
</dbReference>
<dbReference type="Gene3D" id="3.40.50.2000">
    <property type="entry name" value="Glycogen Phosphorylase B"/>
    <property type="match status" value="1"/>
</dbReference>
<dbReference type="Pfam" id="PF00534">
    <property type="entry name" value="Glycos_transf_1"/>
    <property type="match status" value="1"/>
</dbReference>
<dbReference type="GO" id="GO:0016757">
    <property type="term" value="F:glycosyltransferase activity"/>
    <property type="evidence" value="ECO:0007669"/>
    <property type="project" value="InterPro"/>
</dbReference>
<name>X1EPQ0_9ZZZZ</name>
<feature type="non-terminal residue" evidence="2">
    <location>
        <position position="1"/>
    </location>
</feature>
<dbReference type="EMBL" id="BART01039093">
    <property type="protein sequence ID" value="GAH10613.1"/>
    <property type="molecule type" value="Genomic_DNA"/>
</dbReference>
<protein>
    <recommendedName>
        <fullName evidence="1">Glycosyl transferase family 1 domain-containing protein</fullName>
    </recommendedName>
</protein>
<comment type="caution">
    <text evidence="2">The sequence shown here is derived from an EMBL/GenBank/DDBJ whole genome shotgun (WGS) entry which is preliminary data.</text>
</comment>